<evidence type="ECO:0000313" key="1">
    <source>
        <dbReference type="EMBL" id="GAA0351233.1"/>
    </source>
</evidence>
<evidence type="ECO:0000313" key="2">
    <source>
        <dbReference type="Proteomes" id="UP001501757"/>
    </source>
</evidence>
<keyword evidence="2" id="KW-1185">Reference proteome</keyword>
<protein>
    <submittedName>
        <fullName evidence="1">Uncharacterized protein</fullName>
    </submittedName>
</protein>
<name>A0ABP3GS36_9ALTE</name>
<dbReference type="RefSeq" id="WP_343843553.1">
    <property type="nucleotide sequence ID" value="NZ_BAAAEI010000006.1"/>
</dbReference>
<dbReference type="Pfam" id="PF11306">
    <property type="entry name" value="DUF3108"/>
    <property type="match status" value="1"/>
</dbReference>
<organism evidence="1 2">
    <name type="scientific">Bowmanella denitrificans</name>
    <dbReference type="NCBI Taxonomy" id="366582"/>
    <lineage>
        <taxon>Bacteria</taxon>
        <taxon>Pseudomonadati</taxon>
        <taxon>Pseudomonadota</taxon>
        <taxon>Gammaproteobacteria</taxon>
        <taxon>Alteromonadales</taxon>
        <taxon>Alteromonadaceae</taxon>
        <taxon>Bowmanella</taxon>
    </lineage>
</organism>
<accession>A0ABP3GS36</accession>
<reference evidence="2" key="1">
    <citation type="journal article" date="2019" name="Int. J. Syst. Evol. Microbiol.">
        <title>The Global Catalogue of Microorganisms (GCM) 10K type strain sequencing project: providing services to taxonomists for standard genome sequencing and annotation.</title>
        <authorList>
            <consortium name="The Broad Institute Genomics Platform"/>
            <consortium name="The Broad Institute Genome Sequencing Center for Infectious Disease"/>
            <person name="Wu L."/>
            <person name="Ma J."/>
        </authorList>
    </citation>
    <scope>NUCLEOTIDE SEQUENCE [LARGE SCALE GENOMIC DNA]</scope>
    <source>
        <strain evidence="2">JCM 13378</strain>
    </source>
</reference>
<sequence>MRDLVLMGPPPGPAGAWSKCRYQLFSNDQMIGSLLSSRRLCGTENGFELGISDEMKVDIHRLFGGYHLHSEEELQLDQHGLAGYRLTAEEDGRQSKVSLLRNQQDISWQVQSKAGGVVEQISTALDSFDCTSETAAWLFLCEGQPVQTLRVLDLDDLEIRQVRYVYEGKQHVQLAEGWFDCHKVTFASDNKTGCMYLVEDNTGIWLGSESGRDNDGDYRVELVEYQNRKG</sequence>
<comment type="caution">
    <text evidence="1">The sequence shown here is derived from an EMBL/GenBank/DDBJ whole genome shotgun (WGS) entry which is preliminary data.</text>
</comment>
<gene>
    <name evidence="1" type="ORF">GCM10009092_14520</name>
</gene>
<dbReference type="EMBL" id="BAAAEI010000006">
    <property type="protein sequence ID" value="GAA0351233.1"/>
    <property type="molecule type" value="Genomic_DNA"/>
</dbReference>
<dbReference type="Proteomes" id="UP001501757">
    <property type="component" value="Unassembled WGS sequence"/>
</dbReference>
<dbReference type="InterPro" id="IPR021457">
    <property type="entry name" value="DUF3108"/>
</dbReference>
<proteinExistence type="predicted"/>